<dbReference type="PANTHER" id="PTHR11843">
    <property type="entry name" value="40S RIBOSOMAL PROTEIN S12"/>
    <property type="match status" value="1"/>
</dbReference>
<dbReference type="InterPro" id="IPR004038">
    <property type="entry name" value="Ribosomal_eL8/eL30/eS12/Gad45"/>
</dbReference>
<gene>
    <name evidence="6" type="ORF">OKIOD_LOCUS16539</name>
</gene>
<evidence type="ECO:0000313" key="7">
    <source>
        <dbReference type="Proteomes" id="UP001158576"/>
    </source>
</evidence>
<keyword evidence="2 4" id="KW-0689">Ribosomal protein</keyword>
<evidence type="ECO:0000256" key="4">
    <source>
        <dbReference type="RuleBase" id="RU000670"/>
    </source>
</evidence>
<evidence type="ECO:0000256" key="1">
    <source>
        <dbReference type="ARBA" id="ARBA00005824"/>
    </source>
</evidence>
<evidence type="ECO:0000259" key="5">
    <source>
        <dbReference type="Pfam" id="PF01248"/>
    </source>
</evidence>
<dbReference type="EMBL" id="OU015567">
    <property type="protein sequence ID" value="CAG5113684.1"/>
    <property type="molecule type" value="Genomic_DNA"/>
</dbReference>
<protein>
    <recommendedName>
        <fullName evidence="4">40S ribosomal protein S12</fullName>
    </recommendedName>
</protein>
<keyword evidence="7" id="KW-1185">Reference proteome</keyword>
<dbReference type="Pfam" id="PF01248">
    <property type="entry name" value="Ribosomal_L7Ae"/>
    <property type="match status" value="1"/>
</dbReference>
<dbReference type="SUPFAM" id="SSF55315">
    <property type="entry name" value="L30e-like"/>
    <property type="match status" value="1"/>
</dbReference>
<dbReference type="InterPro" id="IPR029064">
    <property type="entry name" value="Ribosomal_eL30-like_sf"/>
</dbReference>
<dbReference type="Proteomes" id="UP001158576">
    <property type="component" value="Chromosome 2"/>
</dbReference>
<proteinExistence type="inferred from homology"/>
<name>A0ABN7T7V8_OIKDI</name>
<keyword evidence="3 4" id="KW-0687">Ribonucleoprotein</keyword>
<dbReference type="PRINTS" id="PR00972">
    <property type="entry name" value="RIBSOMALS12E"/>
</dbReference>
<dbReference type="InterPro" id="IPR000530">
    <property type="entry name" value="Ribosomal_eS12"/>
</dbReference>
<evidence type="ECO:0000256" key="2">
    <source>
        <dbReference type="ARBA" id="ARBA00022980"/>
    </source>
</evidence>
<evidence type="ECO:0000256" key="3">
    <source>
        <dbReference type="ARBA" id="ARBA00023274"/>
    </source>
</evidence>
<evidence type="ECO:0000313" key="6">
    <source>
        <dbReference type="EMBL" id="CAG5113684.1"/>
    </source>
</evidence>
<organism evidence="6 7">
    <name type="scientific">Oikopleura dioica</name>
    <name type="common">Tunicate</name>
    <dbReference type="NCBI Taxonomy" id="34765"/>
    <lineage>
        <taxon>Eukaryota</taxon>
        <taxon>Metazoa</taxon>
        <taxon>Chordata</taxon>
        <taxon>Tunicata</taxon>
        <taxon>Appendicularia</taxon>
        <taxon>Copelata</taxon>
        <taxon>Oikopleuridae</taxon>
        <taxon>Oikopleura</taxon>
    </lineage>
</organism>
<dbReference type="Gene3D" id="3.30.1330.30">
    <property type="match status" value="1"/>
</dbReference>
<accession>A0ABN7T7V8</accession>
<sequence length="140" mass="15228">MSEAEVAPTPAAAPVAAAAGFTVETAVQEVLKQGNFQNVLSRGLNEAVRALERRDAIVCLLAENCDEGNYVKLIEALAREHSIPMLKIGDNKTLGEWAGLCKRDREENARKVVGCSCVVVRSIEDCEAWDFLQGQIRTQA</sequence>
<feature type="domain" description="Ribosomal protein eL8/eL30/eS12/Gadd45" evidence="5">
    <location>
        <begin position="26"/>
        <end position="119"/>
    </location>
</feature>
<comment type="similarity">
    <text evidence="1 4">Belongs to the eukaryotic ribosomal protein eS12 family.</text>
</comment>
<reference evidence="6 7" key="1">
    <citation type="submission" date="2021-04" db="EMBL/GenBank/DDBJ databases">
        <authorList>
            <person name="Bliznina A."/>
        </authorList>
    </citation>
    <scope>NUCLEOTIDE SEQUENCE [LARGE SCALE GENOMIC DNA]</scope>
</reference>